<organism evidence="4 5">
    <name type="scientific">Pseudonocardia ammonioxydans</name>
    <dbReference type="NCBI Taxonomy" id="260086"/>
    <lineage>
        <taxon>Bacteria</taxon>
        <taxon>Bacillati</taxon>
        <taxon>Actinomycetota</taxon>
        <taxon>Actinomycetes</taxon>
        <taxon>Pseudonocardiales</taxon>
        <taxon>Pseudonocardiaceae</taxon>
        <taxon>Pseudonocardia</taxon>
    </lineage>
</organism>
<accession>A0A1I4SEN8</accession>
<dbReference type="Pfam" id="PF26571">
    <property type="entry name" value="VldE"/>
    <property type="match status" value="1"/>
</dbReference>
<keyword evidence="5" id="KW-1185">Reference proteome</keyword>
<evidence type="ECO:0000313" key="4">
    <source>
        <dbReference type="EMBL" id="SFM62946.1"/>
    </source>
</evidence>
<evidence type="ECO:0000256" key="2">
    <source>
        <dbReference type="SAM" id="Phobius"/>
    </source>
</evidence>
<keyword evidence="2" id="KW-1133">Transmembrane helix</keyword>
<keyword evidence="2" id="KW-0812">Transmembrane</keyword>
<feature type="domain" description="ARB-07466-like C-terminal" evidence="3">
    <location>
        <begin position="154"/>
        <end position="256"/>
    </location>
</feature>
<feature type="region of interest" description="Disordered" evidence="1">
    <location>
        <begin position="1"/>
        <end position="43"/>
    </location>
</feature>
<feature type="region of interest" description="Disordered" evidence="1">
    <location>
        <begin position="132"/>
        <end position="151"/>
    </location>
</feature>
<dbReference type="STRING" id="260086.SAMN05216207_1001399"/>
<evidence type="ECO:0000259" key="3">
    <source>
        <dbReference type="Pfam" id="PF26571"/>
    </source>
</evidence>
<evidence type="ECO:0000313" key="5">
    <source>
        <dbReference type="Proteomes" id="UP000199614"/>
    </source>
</evidence>
<reference evidence="4 5" key="1">
    <citation type="submission" date="2016-10" db="EMBL/GenBank/DDBJ databases">
        <authorList>
            <person name="de Groot N.N."/>
        </authorList>
    </citation>
    <scope>NUCLEOTIDE SEQUENCE [LARGE SCALE GENOMIC DNA]</scope>
    <source>
        <strain evidence="4 5">CGMCC 4.1877</strain>
    </source>
</reference>
<keyword evidence="2" id="KW-0472">Membrane</keyword>
<proteinExistence type="predicted"/>
<name>A0A1I4SEN8_PSUAM</name>
<sequence>MRAQHVLDQGSEVGDAQRDRGLGDRGAGVRTSKVRCAPGRRSRPVVTAAVIAAPGYDDAAVTGHDPRRARTPSPYAGANPDGTDDPHVRTRVAPLLGVLLVLALLGGGLVWFAASRGFTTEDLWEIVDPPPPEACSEPDPTTATALDPGPPPTGCLTPSAARLLDAATDRFGEPGPDSGIRAVTCWSEHAWNPSSDHPAGRACDFFPAAYGAFPVGADLDDGWALANWARDNAAELRVRYVIWQGRIWYRGTGDTGTGRDGWGRPYTGGGVYDADDATGGHFDHVHISLRP</sequence>
<evidence type="ECO:0000256" key="1">
    <source>
        <dbReference type="SAM" id="MobiDB-lite"/>
    </source>
</evidence>
<feature type="transmembrane region" description="Helical" evidence="2">
    <location>
        <begin position="95"/>
        <end position="114"/>
    </location>
</feature>
<protein>
    <recommendedName>
        <fullName evidence="3">ARB-07466-like C-terminal domain-containing protein</fullName>
    </recommendedName>
</protein>
<feature type="region of interest" description="Disordered" evidence="1">
    <location>
        <begin position="58"/>
        <end position="86"/>
    </location>
</feature>
<dbReference type="AlphaFoldDB" id="A0A1I4SEN8"/>
<gene>
    <name evidence="4" type="ORF">SAMN05216207_1001399</name>
</gene>
<dbReference type="Proteomes" id="UP000199614">
    <property type="component" value="Unassembled WGS sequence"/>
</dbReference>
<dbReference type="EMBL" id="FOUY01000001">
    <property type="protein sequence ID" value="SFM62946.1"/>
    <property type="molecule type" value="Genomic_DNA"/>
</dbReference>
<dbReference type="InterPro" id="IPR058593">
    <property type="entry name" value="ARB_07466-like_C"/>
</dbReference>